<dbReference type="GO" id="GO:0016485">
    <property type="term" value="P:protein processing"/>
    <property type="evidence" value="ECO:0007669"/>
    <property type="project" value="TreeGrafter"/>
</dbReference>
<evidence type="ECO:0000259" key="13">
    <source>
        <dbReference type="Pfam" id="PF03416"/>
    </source>
</evidence>
<keyword evidence="6 11" id="KW-0378">Hydrolase</keyword>
<dbReference type="Proteomes" id="UP000095085">
    <property type="component" value="Unassembled WGS sequence"/>
</dbReference>
<gene>
    <name evidence="14" type="ORF">HYPBUDRAFT_152608</name>
</gene>
<dbReference type="InterPro" id="IPR005078">
    <property type="entry name" value="Peptidase_C54"/>
</dbReference>
<organism evidence="14 15">
    <name type="scientific">Hyphopichia burtonii NRRL Y-1933</name>
    <dbReference type="NCBI Taxonomy" id="984485"/>
    <lineage>
        <taxon>Eukaryota</taxon>
        <taxon>Fungi</taxon>
        <taxon>Dikarya</taxon>
        <taxon>Ascomycota</taxon>
        <taxon>Saccharomycotina</taxon>
        <taxon>Pichiomycetes</taxon>
        <taxon>Debaryomycetaceae</taxon>
        <taxon>Hyphopichia</taxon>
    </lineage>
</organism>
<dbReference type="GO" id="GO:0015031">
    <property type="term" value="P:protein transport"/>
    <property type="evidence" value="ECO:0007669"/>
    <property type="project" value="UniProtKB-KW"/>
</dbReference>
<feature type="domain" description="Peptidase C54 catalytic" evidence="13">
    <location>
        <begin position="91"/>
        <end position="387"/>
    </location>
</feature>
<comment type="similarity">
    <text evidence="2 11">Belongs to the peptidase C54 family.</text>
</comment>
<protein>
    <recommendedName>
        <fullName evidence="11">Cysteine protease</fullName>
        <ecNumber evidence="11">3.4.22.-</ecNumber>
    </recommendedName>
</protein>
<dbReference type="GO" id="GO:0019786">
    <property type="term" value="F:protein-phosphatidylethanolamide deconjugating activity"/>
    <property type="evidence" value="ECO:0007669"/>
    <property type="project" value="InterPro"/>
</dbReference>
<dbReference type="GO" id="GO:0005634">
    <property type="term" value="C:nucleus"/>
    <property type="evidence" value="ECO:0007669"/>
    <property type="project" value="UniProtKB-SubCell"/>
</dbReference>
<keyword evidence="5 11" id="KW-0645">Protease</keyword>
<keyword evidence="7" id="KW-0788">Thiol protease</keyword>
<dbReference type="GO" id="GO:0004197">
    <property type="term" value="F:cysteine-type endopeptidase activity"/>
    <property type="evidence" value="ECO:0007669"/>
    <property type="project" value="TreeGrafter"/>
</dbReference>
<keyword evidence="15" id="KW-1185">Reference proteome</keyword>
<feature type="region of interest" description="Disordered" evidence="12">
    <location>
        <begin position="1"/>
        <end position="35"/>
    </location>
</feature>
<evidence type="ECO:0000256" key="12">
    <source>
        <dbReference type="SAM" id="MobiDB-lite"/>
    </source>
</evidence>
<evidence type="ECO:0000256" key="5">
    <source>
        <dbReference type="ARBA" id="ARBA00022670"/>
    </source>
</evidence>
<dbReference type="SUPFAM" id="SSF54001">
    <property type="entry name" value="Cysteine proteinases"/>
    <property type="match status" value="1"/>
</dbReference>
<dbReference type="AlphaFoldDB" id="A0A1E4RKP8"/>
<evidence type="ECO:0000256" key="3">
    <source>
        <dbReference type="ARBA" id="ARBA00022448"/>
    </source>
</evidence>
<dbReference type="GO" id="GO:0000407">
    <property type="term" value="C:phagophore assembly site"/>
    <property type="evidence" value="ECO:0007669"/>
    <property type="project" value="UniProtKB-SubCell"/>
</dbReference>
<dbReference type="OrthoDB" id="2960936at2759"/>
<keyword evidence="9" id="KW-0072">Autophagy</keyword>
<dbReference type="InterPro" id="IPR046792">
    <property type="entry name" value="Peptidase_C54_cat"/>
</dbReference>
<comment type="subcellular location">
    <subcellularLocation>
        <location evidence="11">Nucleus</location>
    </subcellularLocation>
    <subcellularLocation>
        <location evidence="11">Cytoplasm</location>
    </subcellularLocation>
    <subcellularLocation>
        <location evidence="1">Preautophagosomal structure</location>
    </subcellularLocation>
</comment>
<name>A0A1E4RKP8_9ASCO</name>
<evidence type="ECO:0000256" key="7">
    <source>
        <dbReference type="ARBA" id="ARBA00022807"/>
    </source>
</evidence>
<dbReference type="PANTHER" id="PTHR22624:SF49">
    <property type="entry name" value="CYSTEINE PROTEASE"/>
    <property type="match status" value="1"/>
</dbReference>
<evidence type="ECO:0000256" key="1">
    <source>
        <dbReference type="ARBA" id="ARBA00004329"/>
    </source>
</evidence>
<feature type="compositionally biased region" description="Polar residues" evidence="12">
    <location>
        <begin position="485"/>
        <end position="494"/>
    </location>
</feature>
<dbReference type="STRING" id="984485.A0A1E4RKP8"/>
<keyword evidence="8" id="KW-0653">Protein transport</keyword>
<evidence type="ECO:0000256" key="9">
    <source>
        <dbReference type="ARBA" id="ARBA00023006"/>
    </source>
</evidence>
<evidence type="ECO:0000313" key="15">
    <source>
        <dbReference type="Proteomes" id="UP000095085"/>
    </source>
</evidence>
<dbReference type="EC" id="3.4.22.-" evidence="11"/>
<keyword evidence="4 11" id="KW-0963">Cytoplasm</keyword>
<keyword evidence="3" id="KW-0813">Transport</keyword>
<evidence type="ECO:0000256" key="10">
    <source>
        <dbReference type="ARBA" id="ARBA00029362"/>
    </source>
</evidence>
<dbReference type="GO" id="GO:0000423">
    <property type="term" value="P:mitophagy"/>
    <property type="evidence" value="ECO:0007669"/>
    <property type="project" value="TreeGrafter"/>
</dbReference>
<sequence length="531" mass="60300">MMESEGQKSFNKMEDHKASDGQLDQETCVKKENQQADTPFSLSQLWQQLVNTEKNIEKNQDESNESGECPKNVSIVILGKKYVVSSINDSDVEEDIYSRIWLTYRTGFEPIPKAMDGPQPLGFIQSMIFNRNIASTFNNMHGFVDNDNFTTDVGWGCMIRTSQSLLANTYQNLLLGKDFKFQVEEQNELHNKLIDAFKDNYDRPFSIHNFIQVASELPLQVKPGQWFGPNAASLSIKRLCKKLNNLTNEENLPQLEVLISESSDIYDDEVSQILNSTSISGLLILLPVRLGIDKINSIYHSSILKFLALDQSVGIAGGKPSSSFYFFGYEEPDNLLYLDPHYPQFVKSEYDAFHTKRYQSLNINDLDPSMMIGVLVKNVDDYLQFKSDLQADGNKIVHFHSSKEVKQVRRASTKTDVPSARQRRNSEFVHVDTKDCHDDFVSVADRKENDDFIDLADEFDDPESLPRDVNGEEDHQYNTLENENGHLLSNSADSGNKDDTVNVSRPGSRPSESFDFIEKVSSTQVEVLDDN</sequence>
<accession>A0A1E4RKP8</accession>
<feature type="region of interest" description="Disordered" evidence="12">
    <location>
        <begin position="485"/>
        <end position="517"/>
    </location>
</feature>
<comment type="catalytic activity">
    <reaction evidence="10">
        <text>[protein]-C-terminal L-amino acid-glycyl-phosphatidylethanolamide + H2O = [protein]-C-terminal L-amino acid-glycine + a 1,2-diacyl-sn-glycero-3-phosphoethanolamine</text>
        <dbReference type="Rhea" id="RHEA:67548"/>
        <dbReference type="Rhea" id="RHEA-COMP:17323"/>
        <dbReference type="Rhea" id="RHEA-COMP:17324"/>
        <dbReference type="ChEBI" id="CHEBI:15377"/>
        <dbReference type="ChEBI" id="CHEBI:64612"/>
        <dbReference type="ChEBI" id="CHEBI:172940"/>
        <dbReference type="ChEBI" id="CHEBI:172941"/>
    </reaction>
    <physiologicalReaction direction="left-to-right" evidence="10">
        <dbReference type="Rhea" id="RHEA:67549"/>
    </physiologicalReaction>
</comment>
<reference evidence="15" key="1">
    <citation type="submission" date="2016-05" db="EMBL/GenBank/DDBJ databases">
        <title>Comparative genomics of biotechnologically important yeasts.</title>
        <authorList>
            <consortium name="DOE Joint Genome Institute"/>
            <person name="Riley R."/>
            <person name="Haridas S."/>
            <person name="Wolfe K.H."/>
            <person name="Lopes M.R."/>
            <person name="Hittinger C.T."/>
            <person name="Goker M."/>
            <person name="Salamov A."/>
            <person name="Wisecaver J."/>
            <person name="Long T.M."/>
            <person name="Aerts A.L."/>
            <person name="Barry K."/>
            <person name="Choi C."/>
            <person name="Clum A."/>
            <person name="Coughlan A.Y."/>
            <person name="Deshpande S."/>
            <person name="Douglass A.P."/>
            <person name="Hanson S.J."/>
            <person name="Klenk H.-P."/>
            <person name="Labutti K."/>
            <person name="Lapidus A."/>
            <person name="Lindquist E."/>
            <person name="Lipzen A."/>
            <person name="Meier-Kolthoff J.P."/>
            <person name="Ohm R.A."/>
            <person name="Otillar R.P."/>
            <person name="Pangilinan J."/>
            <person name="Peng Y."/>
            <person name="Rokas A."/>
            <person name="Rosa C.A."/>
            <person name="Scheuner C."/>
            <person name="Sibirny A.A."/>
            <person name="Slot J.C."/>
            <person name="Stielow J.B."/>
            <person name="Sun H."/>
            <person name="Kurtzman C.P."/>
            <person name="Blackwell M."/>
            <person name="Grigoriev I.V."/>
            <person name="Jeffries T.W."/>
        </authorList>
    </citation>
    <scope>NUCLEOTIDE SEQUENCE [LARGE SCALE GENOMIC DNA]</scope>
    <source>
        <strain evidence="15">NRRL Y-1933</strain>
    </source>
</reference>
<comment type="function">
    <text evidence="11">Required for selective autophagic degradation of the nucleus (nucleophagy) as well as for mitophagy which contributes to regulate mitochondrial quantity and quality by eliminating the mitochondria to a basal level to fulfill cellular energy requirements and preventing excess ROS production.</text>
</comment>
<dbReference type="RefSeq" id="XP_020076915.1">
    <property type="nucleotide sequence ID" value="XM_020221108.1"/>
</dbReference>
<dbReference type="EMBL" id="KV454540">
    <property type="protein sequence ID" value="ODV67848.1"/>
    <property type="molecule type" value="Genomic_DNA"/>
</dbReference>
<evidence type="ECO:0000256" key="6">
    <source>
        <dbReference type="ARBA" id="ARBA00022801"/>
    </source>
</evidence>
<evidence type="ECO:0000256" key="2">
    <source>
        <dbReference type="ARBA" id="ARBA00010958"/>
    </source>
</evidence>
<dbReference type="InterPro" id="IPR038765">
    <property type="entry name" value="Papain-like_cys_pep_sf"/>
</dbReference>
<evidence type="ECO:0000256" key="8">
    <source>
        <dbReference type="ARBA" id="ARBA00022927"/>
    </source>
</evidence>
<dbReference type="PANTHER" id="PTHR22624">
    <property type="entry name" value="CYSTEINE PROTEASE ATG4"/>
    <property type="match status" value="1"/>
</dbReference>
<dbReference type="GO" id="GO:0034727">
    <property type="term" value="P:piecemeal microautophagy of the nucleus"/>
    <property type="evidence" value="ECO:0007669"/>
    <property type="project" value="TreeGrafter"/>
</dbReference>
<keyword evidence="11" id="KW-0539">Nucleus</keyword>
<dbReference type="GO" id="GO:0035973">
    <property type="term" value="P:aggrephagy"/>
    <property type="evidence" value="ECO:0007669"/>
    <property type="project" value="TreeGrafter"/>
</dbReference>
<evidence type="ECO:0000313" key="14">
    <source>
        <dbReference type="EMBL" id="ODV67848.1"/>
    </source>
</evidence>
<dbReference type="Pfam" id="PF03416">
    <property type="entry name" value="Peptidase_C54"/>
    <property type="match status" value="1"/>
</dbReference>
<proteinExistence type="inferred from homology"/>
<dbReference type="GeneID" id="30995658"/>
<evidence type="ECO:0000256" key="11">
    <source>
        <dbReference type="RuleBase" id="RU363115"/>
    </source>
</evidence>
<dbReference type="GO" id="GO:0000045">
    <property type="term" value="P:autophagosome assembly"/>
    <property type="evidence" value="ECO:0007669"/>
    <property type="project" value="TreeGrafter"/>
</dbReference>
<evidence type="ECO:0000256" key="4">
    <source>
        <dbReference type="ARBA" id="ARBA00022490"/>
    </source>
</evidence>